<evidence type="ECO:0000313" key="2">
    <source>
        <dbReference type="EMBL" id="TKW59703.1"/>
    </source>
</evidence>
<keyword evidence="3" id="KW-1185">Reference proteome</keyword>
<comment type="caution">
    <text evidence="2">The sequence shown here is derived from an EMBL/GenBank/DDBJ whole genome shotgun (WGS) entry which is preliminary data.</text>
</comment>
<reference evidence="2 3" key="1">
    <citation type="journal article" date="2019" name="PLoS ONE">
        <title>Comparative genome analysis indicates high evolutionary potential of pathogenicity genes in Colletotrichum tanaceti.</title>
        <authorList>
            <person name="Lelwala R.V."/>
            <person name="Korhonen P.K."/>
            <person name="Young N.D."/>
            <person name="Scott J.B."/>
            <person name="Ades P.A."/>
            <person name="Gasser R.B."/>
            <person name="Taylor P.W.J."/>
        </authorList>
    </citation>
    <scope>NUCLEOTIDE SEQUENCE [LARGE SCALE GENOMIC DNA]</scope>
    <source>
        <strain evidence="2">BRIP57314</strain>
    </source>
</reference>
<sequence>MRGAVNDLPVDLALMYTCKRVAEEMKGLPLKANTLTFSTFYSPAHRMHAGYFHMAMEDMHLELDASVCLMPRRFLHEDILAEVADCYPNYEPVLEMMRTKADGRDAIIPAGPYGEAPSTHRGFVRFVLQTLSSYRFRFNDEFGRFCNSDGEDSMDIARLIDYSPAPWAIPTQQDVEEMVCLLNGTHTFEENAGYRLWDNDSHSGLSRFRYSAVAVAIRFLESLTPAHRAQIRHIKLMEDRESVSNPECHALGLIPFCRENPHLRVERHVSLWRNVFLHHTVSKTFFDRLRFRTSLEANQISGAVAMWTMEALTLGPAGMPSGSFTLVFDGDGDPQCSEIFQTIVLRDAAWQEAMDECYSRGILPPQPWAKRRQNPRSRGSGPGGQAYETAANHSYLYEGFPQAIRDIVKGTSIVRCSFDSGEYEDVEQLIETRKTWTLAEWKGKWYERVTESFEPSPPLPSWKDILREFLLEPSPPLLPWKDTSREFLLVHGSDLRE</sequence>
<dbReference type="OrthoDB" id="5062850at2759"/>
<gene>
    <name evidence="2" type="ORF">CTA1_10492</name>
</gene>
<dbReference type="Proteomes" id="UP000310108">
    <property type="component" value="Unassembled WGS sequence"/>
</dbReference>
<evidence type="ECO:0000313" key="3">
    <source>
        <dbReference type="Proteomes" id="UP000310108"/>
    </source>
</evidence>
<feature type="region of interest" description="Disordered" evidence="1">
    <location>
        <begin position="366"/>
        <end position="385"/>
    </location>
</feature>
<dbReference type="EMBL" id="PJEX01000005">
    <property type="protein sequence ID" value="TKW59703.1"/>
    <property type="molecule type" value="Genomic_DNA"/>
</dbReference>
<protein>
    <submittedName>
        <fullName evidence="2">Uncharacterized protein</fullName>
    </submittedName>
</protein>
<organism evidence="2 3">
    <name type="scientific">Colletotrichum tanaceti</name>
    <dbReference type="NCBI Taxonomy" id="1306861"/>
    <lineage>
        <taxon>Eukaryota</taxon>
        <taxon>Fungi</taxon>
        <taxon>Dikarya</taxon>
        <taxon>Ascomycota</taxon>
        <taxon>Pezizomycotina</taxon>
        <taxon>Sordariomycetes</taxon>
        <taxon>Hypocreomycetidae</taxon>
        <taxon>Glomerellales</taxon>
        <taxon>Glomerellaceae</taxon>
        <taxon>Colletotrichum</taxon>
        <taxon>Colletotrichum destructivum species complex</taxon>
    </lineage>
</organism>
<accession>A0A4U6XUJ9</accession>
<dbReference type="AlphaFoldDB" id="A0A4U6XUJ9"/>
<name>A0A4U6XUJ9_9PEZI</name>
<proteinExistence type="predicted"/>
<evidence type="ECO:0000256" key="1">
    <source>
        <dbReference type="SAM" id="MobiDB-lite"/>
    </source>
</evidence>